<gene>
    <name evidence="3" type="ORF">Pmani_008134</name>
</gene>
<evidence type="ECO:0000259" key="2">
    <source>
        <dbReference type="PROSITE" id="PS50227"/>
    </source>
</evidence>
<name>A0AAE1Q7C9_9EUCA</name>
<dbReference type="PROSITE" id="PS00649">
    <property type="entry name" value="G_PROTEIN_RECEP_F2_1"/>
    <property type="match status" value="1"/>
</dbReference>
<dbReference type="InterPro" id="IPR001879">
    <property type="entry name" value="GPCR_2_extracellular_dom"/>
</dbReference>
<dbReference type="AlphaFoldDB" id="A0AAE1Q7C9"/>
<protein>
    <recommendedName>
        <fullName evidence="2">G-protein coupled receptors family 2 profile 1 domain-containing protein</fullName>
    </recommendedName>
</protein>
<dbReference type="GO" id="GO:0008528">
    <property type="term" value="F:G protein-coupled peptide receptor activity"/>
    <property type="evidence" value="ECO:0007669"/>
    <property type="project" value="TreeGrafter"/>
</dbReference>
<dbReference type="SUPFAM" id="SSF111418">
    <property type="entry name" value="Hormone receptor domain"/>
    <property type="match status" value="1"/>
</dbReference>
<dbReference type="InterPro" id="IPR036445">
    <property type="entry name" value="GPCR_2_extracell_dom_sf"/>
</dbReference>
<dbReference type="PANTHER" id="PTHR45620:SF17">
    <property type="entry name" value="PDF RECEPTOR"/>
    <property type="match status" value="1"/>
</dbReference>
<dbReference type="InterPro" id="IPR017983">
    <property type="entry name" value="GPCR_2_secretin-like_CS"/>
</dbReference>
<dbReference type="SMART" id="SM00008">
    <property type="entry name" value="HormR"/>
    <property type="match status" value="1"/>
</dbReference>
<proteinExistence type="predicted"/>
<reference evidence="3" key="1">
    <citation type="submission" date="2023-11" db="EMBL/GenBank/DDBJ databases">
        <title>Genome assemblies of two species of porcelain crab, Petrolisthes cinctipes and Petrolisthes manimaculis (Anomura: Porcellanidae).</title>
        <authorList>
            <person name="Angst P."/>
        </authorList>
    </citation>
    <scope>NUCLEOTIDE SEQUENCE</scope>
    <source>
        <strain evidence="3">PB745_02</strain>
        <tissue evidence="3">Gill</tissue>
    </source>
</reference>
<comment type="caution">
    <text evidence="3">The sequence shown here is derived from an EMBL/GenBank/DDBJ whole genome shotgun (WGS) entry which is preliminary data.</text>
</comment>
<evidence type="ECO:0000313" key="3">
    <source>
        <dbReference type="EMBL" id="KAK4321026.1"/>
    </source>
</evidence>
<keyword evidence="4" id="KW-1185">Reference proteome</keyword>
<evidence type="ECO:0000313" key="4">
    <source>
        <dbReference type="Proteomes" id="UP001292094"/>
    </source>
</evidence>
<dbReference type="PROSITE" id="PS50227">
    <property type="entry name" value="G_PROTEIN_RECEP_F2_3"/>
    <property type="match status" value="1"/>
</dbReference>
<sequence length="171" mass="18988">MDKSVINNVSSILGTYHWEPLQPWMFTSQQHCQAYYITTQPPFDAGVYCNATFDNIMCWPPTPADTIITLPCPPVQGINLKQTAYRTCTAEGRWQGKKTETEMGAGVGEGEGEGDETAGWTNYTACFTSNVRQLLDQLYSGTQEEAQVSLREASGQSHRSSAQSHIQKKKN</sequence>
<feature type="region of interest" description="Disordered" evidence="1">
    <location>
        <begin position="145"/>
        <end position="171"/>
    </location>
</feature>
<feature type="domain" description="G-protein coupled receptors family 2 profile 1" evidence="2">
    <location>
        <begin position="31"/>
        <end position="130"/>
    </location>
</feature>
<organism evidence="3 4">
    <name type="scientific">Petrolisthes manimaculis</name>
    <dbReference type="NCBI Taxonomy" id="1843537"/>
    <lineage>
        <taxon>Eukaryota</taxon>
        <taxon>Metazoa</taxon>
        <taxon>Ecdysozoa</taxon>
        <taxon>Arthropoda</taxon>
        <taxon>Crustacea</taxon>
        <taxon>Multicrustacea</taxon>
        <taxon>Malacostraca</taxon>
        <taxon>Eumalacostraca</taxon>
        <taxon>Eucarida</taxon>
        <taxon>Decapoda</taxon>
        <taxon>Pleocyemata</taxon>
        <taxon>Anomura</taxon>
        <taxon>Galatheoidea</taxon>
        <taxon>Porcellanidae</taxon>
        <taxon>Petrolisthes</taxon>
    </lineage>
</organism>
<accession>A0AAE1Q7C9</accession>
<dbReference type="InterPro" id="IPR050332">
    <property type="entry name" value="GPCR_2"/>
</dbReference>
<feature type="compositionally biased region" description="Polar residues" evidence="1">
    <location>
        <begin position="154"/>
        <end position="165"/>
    </location>
</feature>
<dbReference type="Gene3D" id="4.10.1240.10">
    <property type="entry name" value="GPCR, family 2, extracellular hormone receptor domain"/>
    <property type="match status" value="1"/>
</dbReference>
<dbReference type="GO" id="GO:0005886">
    <property type="term" value="C:plasma membrane"/>
    <property type="evidence" value="ECO:0007669"/>
    <property type="project" value="TreeGrafter"/>
</dbReference>
<dbReference type="GO" id="GO:0007188">
    <property type="term" value="P:adenylate cyclase-modulating G protein-coupled receptor signaling pathway"/>
    <property type="evidence" value="ECO:0007669"/>
    <property type="project" value="TreeGrafter"/>
</dbReference>
<dbReference type="Proteomes" id="UP001292094">
    <property type="component" value="Unassembled WGS sequence"/>
</dbReference>
<evidence type="ECO:0000256" key="1">
    <source>
        <dbReference type="SAM" id="MobiDB-lite"/>
    </source>
</evidence>
<dbReference type="PANTHER" id="PTHR45620">
    <property type="entry name" value="PDF RECEPTOR-LIKE PROTEIN-RELATED"/>
    <property type="match status" value="1"/>
</dbReference>
<dbReference type="Pfam" id="PF02793">
    <property type="entry name" value="HRM"/>
    <property type="match status" value="1"/>
</dbReference>
<dbReference type="EMBL" id="JAWZYT010000625">
    <property type="protein sequence ID" value="KAK4321026.1"/>
    <property type="molecule type" value="Genomic_DNA"/>
</dbReference>